<dbReference type="EMBL" id="CM026423">
    <property type="protein sequence ID" value="KAG0582669.1"/>
    <property type="molecule type" value="Genomic_DNA"/>
</dbReference>
<sequence length="378" mass="40806">MSSGGEHSVEVHSSEFPEDRREVSGGFAPEDEAKKQVSDVDETTLLLENDSDHQTSLVYSASWMSVASACTYGLVGLIMGFFNKAVLVDWPYPNSFLALQMGVSIIIVYVLKAWGLATVKPLQAKSAKNLLPVVFFYNTNVAFALAAVRALSIPVYHVLKRLTPVMVLVGKFLIGGNTPSKEITLSVLTVVSGCLMAGFGDLSFDLGGYSAALMSCALQSTYLILVERSGSEKGFNSMELLLYNGILSLPVLLAIILATGEVWESVESIKTQLAETALFLPLLISTLLMGSLLNYCLFLCTLCNSALTTTIVGTLRSVFGTAMGFFVFGGVKGTIFMFLGVTFNTVGGVWYTMIKYKEKQAKMSQNPVPEKQSSFKAG</sequence>
<keyword evidence="2 6" id="KW-0812">Transmembrane</keyword>
<dbReference type="GO" id="GO:0016020">
    <property type="term" value="C:membrane"/>
    <property type="evidence" value="ECO:0007669"/>
    <property type="project" value="UniProtKB-SubCell"/>
</dbReference>
<feature type="transmembrane region" description="Helical" evidence="6">
    <location>
        <begin position="334"/>
        <end position="354"/>
    </location>
</feature>
<dbReference type="Proteomes" id="UP000822688">
    <property type="component" value="Chromosome 3"/>
</dbReference>
<evidence type="ECO:0000313" key="9">
    <source>
        <dbReference type="Proteomes" id="UP000822688"/>
    </source>
</evidence>
<dbReference type="Pfam" id="PF03151">
    <property type="entry name" value="TPT"/>
    <property type="match status" value="1"/>
</dbReference>
<feature type="transmembrane region" description="Helical" evidence="6">
    <location>
        <begin position="94"/>
        <end position="115"/>
    </location>
</feature>
<proteinExistence type="predicted"/>
<feature type="compositionally biased region" description="Basic and acidic residues" evidence="5">
    <location>
        <begin position="7"/>
        <end position="23"/>
    </location>
</feature>
<keyword evidence="4 6" id="KW-0472">Membrane</keyword>
<evidence type="ECO:0000256" key="1">
    <source>
        <dbReference type="ARBA" id="ARBA00004141"/>
    </source>
</evidence>
<dbReference type="InterPro" id="IPR004853">
    <property type="entry name" value="Sugar_P_trans_dom"/>
</dbReference>
<comment type="caution">
    <text evidence="8">The sequence shown here is derived from an EMBL/GenBank/DDBJ whole genome shotgun (WGS) entry which is preliminary data.</text>
</comment>
<feature type="transmembrane region" description="Helical" evidence="6">
    <location>
        <begin position="238"/>
        <end position="258"/>
    </location>
</feature>
<evidence type="ECO:0000256" key="3">
    <source>
        <dbReference type="ARBA" id="ARBA00022989"/>
    </source>
</evidence>
<organism evidence="8 9">
    <name type="scientific">Ceratodon purpureus</name>
    <name type="common">Fire moss</name>
    <name type="synonym">Dicranum purpureum</name>
    <dbReference type="NCBI Taxonomy" id="3225"/>
    <lineage>
        <taxon>Eukaryota</taxon>
        <taxon>Viridiplantae</taxon>
        <taxon>Streptophyta</taxon>
        <taxon>Embryophyta</taxon>
        <taxon>Bryophyta</taxon>
        <taxon>Bryophytina</taxon>
        <taxon>Bryopsida</taxon>
        <taxon>Dicranidae</taxon>
        <taxon>Pseudoditrichales</taxon>
        <taxon>Ditrichaceae</taxon>
        <taxon>Ceratodon</taxon>
    </lineage>
</organism>
<dbReference type="AlphaFoldDB" id="A0A8T0IIB9"/>
<evidence type="ECO:0000256" key="2">
    <source>
        <dbReference type="ARBA" id="ARBA00022692"/>
    </source>
</evidence>
<keyword evidence="3 6" id="KW-1133">Transmembrane helix</keyword>
<evidence type="ECO:0000256" key="5">
    <source>
        <dbReference type="SAM" id="MobiDB-lite"/>
    </source>
</evidence>
<feature type="transmembrane region" description="Helical" evidence="6">
    <location>
        <begin position="278"/>
        <end position="300"/>
    </location>
</feature>
<feature type="domain" description="Sugar phosphate transporter" evidence="7">
    <location>
        <begin position="77"/>
        <end position="351"/>
    </location>
</feature>
<evidence type="ECO:0000256" key="4">
    <source>
        <dbReference type="ARBA" id="ARBA00023136"/>
    </source>
</evidence>
<dbReference type="PANTHER" id="PTHR11132">
    <property type="entry name" value="SOLUTE CARRIER FAMILY 35"/>
    <property type="match status" value="1"/>
</dbReference>
<feature type="region of interest" description="Disordered" evidence="5">
    <location>
        <begin position="1"/>
        <end position="39"/>
    </location>
</feature>
<accession>A0A8T0IIB9</accession>
<reference evidence="8" key="1">
    <citation type="submission" date="2020-06" db="EMBL/GenBank/DDBJ databases">
        <title>WGS assembly of Ceratodon purpureus strain R40.</title>
        <authorList>
            <person name="Carey S.B."/>
            <person name="Jenkins J."/>
            <person name="Shu S."/>
            <person name="Lovell J.T."/>
            <person name="Sreedasyam A."/>
            <person name="Maumus F."/>
            <person name="Tiley G.P."/>
            <person name="Fernandez-Pozo N."/>
            <person name="Barry K."/>
            <person name="Chen C."/>
            <person name="Wang M."/>
            <person name="Lipzen A."/>
            <person name="Daum C."/>
            <person name="Saski C.A."/>
            <person name="Payton A.C."/>
            <person name="Mcbreen J.C."/>
            <person name="Conrad R.E."/>
            <person name="Kollar L.M."/>
            <person name="Olsson S."/>
            <person name="Huttunen S."/>
            <person name="Landis J.B."/>
            <person name="Wickett N.J."/>
            <person name="Johnson M.G."/>
            <person name="Rensing S.A."/>
            <person name="Grimwood J."/>
            <person name="Schmutz J."/>
            <person name="Mcdaniel S.F."/>
        </authorList>
    </citation>
    <scope>NUCLEOTIDE SEQUENCE</scope>
    <source>
        <strain evidence="8">R40</strain>
    </source>
</reference>
<evidence type="ECO:0000313" key="8">
    <source>
        <dbReference type="EMBL" id="KAG0582669.1"/>
    </source>
</evidence>
<protein>
    <recommendedName>
        <fullName evidence="7">Sugar phosphate transporter domain-containing protein</fullName>
    </recommendedName>
</protein>
<evidence type="ECO:0000259" key="7">
    <source>
        <dbReference type="Pfam" id="PF03151"/>
    </source>
</evidence>
<evidence type="ECO:0000256" key="6">
    <source>
        <dbReference type="SAM" id="Phobius"/>
    </source>
</evidence>
<gene>
    <name evidence="8" type="ORF">KC19_3G076500</name>
</gene>
<name>A0A8T0IIB9_CERPU</name>
<feature type="transmembrane region" description="Helical" evidence="6">
    <location>
        <begin position="206"/>
        <end position="226"/>
    </location>
</feature>
<dbReference type="InterPro" id="IPR050186">
    <property type="entry name" value="TPT_transporter"/>
</dbReference>
<feature type="transmembrane region" description="Helical" evidence="6">
    <location>
        <begin position="307"/>
        <end position="328"/>
    </location>
</feature>
<feature type="transmembrane region" description="Helical" evidence="6">
    <location>
        <begin position="57"/>
        <end position="82"/>
    </location>
</feature>
<keyword evidence="9" id="KW-1185">Reference proteome</keyword>
<comment type="subcellular location">
    <subcellularLocation>
        <location evidence="1">Membrane</location>
        <topology evidence="1">Multi-pass membrane protein</topology>
    </subcellularLocation>
</comment>
<feature type="transmembrane region" description="Helical" evidence="6">
    <location>
        <begin position="135"/>
        <end position="159"/>
    </location>
</feature>